<dbReference type="GO" id="GO:0005856">
    <property type="term" value="C:cytoskeleton"/>
    <property type="evidence" value="ECO:0007669"/>
    <property type="project" value="TreeGrafter"/>
</dbReference>
<feature type="compositionally biased region" description="Low complexity" evidence="4">
    <location>
        <begin position="1015"/>
        <end position="1026"/>
    </location>
</feature>
<comment type="caution">
    <text evidence="7">The sequence shown here is derived from an EMBL/GenBank/DDBJ whole genome shotgun (WGS) entry which is preliminary data.</text>
</comment>
<dbReference type="InterPro" id="IPR003961">
    <property type="entry name" value="FN3_dom"/>
</dbReference>
<feature type="region of interest" description="Disordered" evidence="4">
    <location>
        <begin position="803"/>
        <end position="876"/>
    </location>
</feature>
<name>A0A9P4VRG2_9PEZI</name>
<protein>
    <recommendedName>
        <fullName evidence="6">Fibronectin type-III domain-containing protein</fullName>
    </recommendedName>
</protein>
<dbReference type="PANTHER" id="PTHR22988">
    <property type="entry name" value="MYOTONIC DYSTROPHY S/T KINASE-RELATED"/>
    <property type="match status" value="1"/>
</dbReference>
<feature type="compositionally biased region" description="Low complexity" evidence="4">
    <location>
        <begin position="617"/>
        <end position="627"/>
    </location>
</feature>
<gene>
    <name evidence="7" type="ORF">M501DRAFT_1003947</name>
</gene>
<evidence type="ECO:0000259" key="6">
    <source>
        <dbReference type="PROSITE" id="PS50853"/>
    </source>
</evidence>
<dbReference type="InterPro" id="IPR013783">
    <property type="entry name" value="Ig-like_fold"/>
</dbReference>
<dbReference type="SUPFAM" id="SSF49265">
    <property type="entry name" value="Fibronectin type III"/>
    <property type="match status" value="1"/>
</dbReference>
<feature type="region of interest" description="Disordered" evidence="4">
    <location>
        <begin position="205"/>
        <end position="239"/>
    </location>
</feature>
<proteinExistence type="predicted"/>
<evidence type="ECO:0000256" key="4">
    <source>
        <dbReference type="SAM" id="MobiDB-lite"/>
    </source>
</evidence>
<dbReference type="EMBL" id="MU006095">
    <property type="protein sequence ID" value="KAF2839355.1"/>
    <property type="molecule type" value="Genomic_DNA"/>
</dbReference>
<evidence type="ECO:0000256" key="5">
    <source>
        <dbReference type="SAM" id="Phobius"/>
    </source>
</evidence>
<comment type="catalytic activity">
    <reaction evidence="2">
        <text>L-threonyl-[protein] + ATP = O-phospho-L-threonyl-[protein] + ADP + H(+)</text>
        <dbReference type="Rhea" id="RHEA:46608"/>
        <dbReference type="Rhea" id="RHEA-COMP:11060"/>
        <dbReference type="Rhea" id="RHEA-COMP:11605"/>
        <dbReference type="ChEBI" id="CHEBI:15378"/>
        <dbReference type="ChEBI" id="CHEBI:30013"/>
        <dbReference type="ChEBI" id="CHEBI:30616"/>
        <dbReference type="ChEBI" id="CHEBI:61977"/>
        <dbReference type="ChEBI" id="CHEBI:456216"/>
        <dbReference type="EC" id="2.7.11.1"/>
    </reaction>
</comment>
<reference evidence="7" key="1">
    <citation type="journal article" date="2020" name="Stud. Mycol.">
        <title>101 Dothideomycetes genomes: a test case for predicting lifestyles and emergence of pathogens.</title>
        <authorList>
            <person name="Haridas S."/>
            <person name="Albert R."/>
            <person name="Binder M."/>
            <person name="Bloem J."/>
            <person name="Labutti K."/>
            <person name="Salamov A."/>
            <person name="Andreopoulos B."/>
            <person name="Baker S."/>
            <person name="Barry K."/>
            <person name="Bills G."/>
            <person name="Bluhm B."/>
            <person name="Cannon C."/>
            <person name="Castanera R."/>
            <person name="Culley D."/>
            <person name="Daum C."/>
            <person name="Ezra D."/>
            <person name="Gonzalez J."/>
            <person name="Henrissat B."/>
            <person name="Kuo A."/>
            <person name="Liang C."/>
            <person name="Lipzen A."/>
            <person name="Lutzoni F."/>
            <person name="Magnuson J."/>
            <person name="Mondo S."/>
            <person name="Nolan M."/>
            <person name="Ohm R."/>
            <person name="Pangilinan J."/>
            <person name="Park H.-J."/>
            <person name="Ramirez L."/>
            <person name="Alfaro M."/>
            <person name="Sun H."/>
            <person name="Tritt A."/>
            <person name="Yoshinaga Y."/>
            <person name="Zwiers L.-H."/>
            <person name="Turgeon B."/>
            <person name="Goodwin S."/>
            <person name="Spatafora J."/>
            <person name="Crous P."/>
            <person name="Grigoriev I."/>
        </authorList>
    </citation>
    <scope>NUCLEOTIDE SEQUENCE</scope>
    <source>
        <strain evidence="7">CBS 101060</strain>
    </source>
</reference>
<dbReference type="Gene3D" id="2.60.40.10">
    <property type="entry name" value="Immunoglobulins"/>
    <property type="match status" value="1"/>
</dbReference>
<keyword evidence="1" id="KW-0597">Phosphoprotein</keyword>
<feature type="compositionally biased region" description="Basic and acidic residues" evidence="4">
    <location>
        <begin position="937"/>
        <end position="969"/>
    </location>
</feature>
<feature type="compositionally biased region" description="Polar residues" evidence="4">
    <location>
        <begin position="986"/>
        <end position="1005"/>
    </location>
</feature>
<feature type="transmembrane region" description="Helical" evidence="5">
    <location>
        <begin position="21"/>
        <end position="43"/>
    </location>
</feature>
<feature type="compositionally biased region" description="Low complexity" evidence="4">
    <location>
        <begin position="638"/>
        <end position="649"/>
    </location>
</feature>
<dbReference type="InterPro" id="IPR036116">
    <property type="entry name" value="FN3_sf"/>
</dbReference>
<dbReference type="GO" id="GO:0005737">
    <property type="term" value="C:cytoplasm"/>
    <property type="evidence" value="ECO:0007669"/>
    <property type="project" value="TreeGrafter"/>
</dbReference>
<evidence type="ECO:0000256" key="2">
    <source>
        <dbReference type="ARBA" id="ARBA00047899"/>
    </source>
</evidence>
<feature type="compositionally biased region" description="Low complexity" evidence="4">
    <location>
        <begin position="809"/>
        <end position="820"/>
    </location>
</feature>
<dbReference type="GO" id="GO:0031032">
    <property type="term" value="P:actomyosin structure organization"/>
    <property type="evidence" value="ECO:0007669"/>
    <property type="project" value="TreeGrafter"/>
</dbReference>
<evidence type="ECO:0000313" key="7">
    <source>
        <dbReference type="EMBL" id="KAF2839355.1"/>
    </source>
</evidence>
<dbReference type="Pfam" id="PF00041">
    <property type="entry name" value="fn3"/>
    <property type="match status" value="1"/>
</dbReference>
<feature type="compositionally biased region" description="Polar residues" evidence="4">
    <location>
        <begin position="1052"/>
        <end position="1079"/>
    </location>
</feature>
<feature type="domain" description="Fibronectin type-III" evidence="6">
    <location>
        <begin position="64"/>
        <end position="152"/>
    </location>
</feature>
<feature type="compositionally biased region" description="Polar residues" evidence="4">
    <location>
        <begin position="599"/>
        <end position="614"/>
    </location>
</feature>
<dbReference type="SMART" id="SM00060">
    <property type="entry name" value="FN3"/>
    <property type="match status" value="1"/>
</dbReference>
<dbReference type="GO" id="GO:0004674">
    <property type="term" value="F:protein serine/threonine kinase activity"/>
    <property type="evidence" value="ECO:0007669"/>
    <property type="project" value="UniProtKB-EC"/>
</dbReference>
<keyword evidence="8" id="KW-1185">Reference proteome</keyword>
<dbReference type="PANTHER" id="PTHR22988:SF71">
    <property type="entry name" value="CITRON RHO-INTERACTING KINASE"/>
    <property type="match status" value="1"/>
</dbReference>
<dbReference type="AlphaFoldDB" id="A0A9P4VRG2"/>
<dbReference type="InterPro" id="IPR050839">
    <property type="entry name" value="Rho-assoc_Ser/Thr_Kinase"/>
</dbReference>
<organism evidence="7 8">
    <name type="scientific">Patellaria atrata CBS 101060</name>
    <dbReference type="NCBI Taxonomy" id="1346257"/>
    <lineage>
        <taxon>Eukaryota</taxon>
        <taxon>Fungi</taxon>
        <taxon>Dikarya</taxon>
        <taxon>Ascomycota</taxon>
        <taxon>Pezizomycotina</taxon>
        <taxon>Dothideomycetes</taxon>
        <taxon>Dothideomycetes incertae sedis</taxon>
        <taxon>Patellariales</taxon>
        <taxon>Patellariaceae</taxon>
        <taxon>Patellaria</taxon>
    </lineage>
</organism>
<feature type="compositionally biased region" description="Basic and acidic residues" evidence="4">
    <location>
        <begin position="1112"/>
        <end position="1122"/>
    </location>
</feature>
<evidence type="ECO:0000313" key="8">
    <source>
        <dbReference type="Proteomes" id="UP000799429"/>
    </source>
</evidence>
<dbReference type="OrthoDB" id="5572782at2759"/>
<evidence type="ECO:0000256" key="1">
    <source>
        <dbReference type="ARBA" id="ARBA00022553"/>
    </source>
</evidence>
<comment type="catalytic activity">
    <reaction evidence="3">
        <text>L-seryl-[protein] + ATP = O-phospho-L-seryl-[protein] + ADP + H(+)</text>
        <dbReference type="Rhea" id="RHEA:17989"/>
        <dbReference type="Rhea" id="RHEA-COMP:9863"/>
        <dbReference type="Rhea" id="RHEA-COMP:11604"/>
        <dbReference type="ChEBI" id="CHEBI:15378"/>
        <dbReference type="ChEBI" id="CHEBI:29999"/>
        <dbReference type="ChEBI" id="CHEBI:30616"/>
        <dbReference type="ChEBI" id="CHEBI:83421"/>
        <dbReference type="ChEBI" id="CHEBI:456216"/>
        <dbReference type="EC" id="2.7.11.1"/>
    </reaction>
</comment>
<feature type="compositionally biased region" description="Polar residues" evidence="4">
    <location>
        <begin position="899"/>
        <end position="914"/>
    </location>
</feature>
<dbReference type="PROSITE" id="PS50853">
    <property type="entry name" value="FN3"/>
    <property type="match status" value="1"/>
</dbReference>
<keyword evidence="5" id="KW-1133">Transmembrane helix</keyword>
<dbReference type="Proteomes" id="UP000799429">
    <property type="component" value="Unassembled WGS sequence"/>
</dbReference>
<sequence length="1122" mass="123294">MTSTSQFVHWRADGIDSMETLTYFTSSWLRTICTIAALLWLFYRSYLVLVKPVDELITLLGLEVPVTPEVALAGIKADGIILHWKAPDGRSGVVKYQVRLNGIVVGEVSKQHNWITVTGLKPNHSYVVRVAAINSTNFQAASAPLRVKTCPHSSNDHFNPITQSGEISGTEHSDCSSPPQVQPYKPMFETSLSIVSPPAMVREHSNNQIPGRRTGLRRSSPAAIGVGESREDSIEGGGTVQQLTEKLENLRRENDELETQIADDEEEFQEGRANLLKERDELREQLKVREDNSKDLRKQVAALERQIAAAQTKRNNKERILIQKQNERKKMHDDMERWEREMTELRAEVERLQEAKEELQHSTEDRIQELREKHTEEQRINKQLEDEIREKGMQIKELEEERKRVEGEEDGSPALKNVEPNPILEQRQWETRLQDLQQRYAATWTGLQQAQAIHEGAQQQLDYLTTRRGSQPHMFNRASAMKIPPERRTSQRRRTTNIRDDAVSMGFAMSSVAPFNSSISSISPNFQSTTPFFNINNGSALHGLTPVTSMSHAEIESLTGGAPMSPAAGALLPSGLFGDENDHSGPEENEDPQLGGEVSSKSSGSPPMATNQPNVFPGLGALPGLGAREAWEQTAHGPSSPISVHSPSPFASPRESSNNLANFEPSAGFTESDRRSIRSASGSFRNLGTTTGTSRFASMLGIRPRGKTTSDDGPPLGSLKGTQSQSLPRQDPQEAIDAQLRRGSYSGSWMDYKLGQMSNAFSRGADSSSRAREVVSTASPKQIVPRRRPFNMFATKDGPWLPSSLGFGRPSSPRPASTSSFENVLPRPSTESQTRFGWPIEGLQQRNSPLGPDWATTTTNSWSRHPSRRPSIQYGSSTNLVHEASFVEGDDEVLDQVKASPTQAPIGTRPSSSSANVPPTPPKLNPAAPNFKSKSFFSRDKKSKKEKEEDKDKEEDVSPPHSRQSKDGRSISTADSINESRDSLERSVSNTPSESLTPFASNSGKESLMQKLSRKSSSSKFKFNAKGGLFSKKASEVGTPDETDEDGGNPAHKQSTDSGTGSPQISATGSSGNRSSGLSWGSLKRIGKKGEKAPSVNESVASEVTDDESDNEGNKERLAVGN</sequence>
<evidence type="ECO:0000256" key="3">
    <source>
        <dbReference type="ARBA" id="ARBA00048679"/>
    </source>
</evidence>
<dbReference type="CDD" id="cd00063">
    <property type="entry name" value="FN3"/>
    <property type="match status" value="1"/>
</dbReference>
<accession>A0A9P4VRG2</accession>
<feature type="compositionally biased region" description="Polar residues" evidence="4">
    <location>
        <begin position="678"/>
        <end position="696"/>
    </location>
</feature>
<feature type="compositionally biased region" description="Polar residues" evidence="4">
    <location>
        <begin position="855"/>
        <end position="864"/>
    </location>
</feature>
<feature type="region of interest" description="Disordered" evidence="4">
    <location>
        <begin position="891"/>
        <end position="1122"/>
    </location>
</feature>
<feature type="compositionally biased region" description="Low complexity" evidence="4">
    <location>
        <begin position="925"/>
        <end position="936"/>
    </location>
</feature>
<feature type="region of interest" description="Disordered" evidence="4">
    <location>
        <begin position="558"/>
        <end position="734"/>
    </location>
</feature>
<keyword evidence="5" id="KW-0812">Transmembrane</keyword>
<feature type="region of interest" description="Disordered" evidence="4">
    <location>
        <begin position="398"/>
        <end position="418"/>
    </location>
</feature>
<keyword evidence="5" id="KW-0472">Membrane</keyword>